<dbReference type="OrthoDB" id="5657095at2"/>
<feature type="compositionally biased region" description="Basic and acidic residues" evidence="4">
    <location>
        <begin position="586"/>
        <end position="600"/>
    </location>
</feature>
<accession>A0A345ZCJ9</accession>
<dbReference type="KEGG" id="cdes:C0J27_04765"/>
<dbReference type="Gene3D" id="1.25.40.20">
    <property type="entry name" value="Ankyrin repeat-containing domain"/>
    <property type="match status" value="2"/>
</dbReference>
<sequence>MKIWNNMKEYNILHIALLCTMLHNLHVTHAAEESKDNHDIIDISNIATQYPILEEGFRILHSLDSTTPKLHDYVQNHLIQDDETNFGEVIQLSQDYIADSMQEIFLYALENEIAQAKDAYIKFDRNQLCFPCNGKMFKDSDVGFFRSYQAIGTGQNKDYDMTCQYEKEYNQIYNIPTIQQALITSFYQIDNPVCTYLLKYQHIFLPSIFNKLRQNNSAQLFSLVNGAIRFNHVPLATLLFNSHAIDMHHEKYNIRKYLQNAVENYSLPVTKLVLDKTPLYLYQQFSFLIERAVLNDDMEMLQLLLSHGVFPSNTILDMAIDKNNTAAVIQLLTSPVDIEEKNDKGLTPLVHAVQKKNIEIVQALLQAGADANNPTSFQEEHPMTFDGQIAHQIDSSGRRVDIKTKELTDSLPNFNENSDESNQKRDLYGYTPLQEAVYANSLEIAKLLINHDAKVNISNIFDGTALQIAQRYNLDEIAQLLQDHHAISFTPHQRNLNISLRQGPIKQGPSLFDLWLNDSFPSLPDTNQEQTPETFTHRNKTAMTTLLDIIKESKIKNKRPIQTLQEIIIIDEHETLEQPISSSSDNNKRTRENDSLEKDSNIMTAMPNVRRKYN</sequence>
<dbReference type="AlphaFoldDB" id="A0A345ZCJ9"/>
<proteinExistence type="predicted"/>
<dbReference type="SMART" id="SM00248">
    <property type="entry name" value="ANK"/>
    <property type="match status" value="3"/>
</dbReference>
<protein>
    <submittedName>
        <fullName evidence="5">Uncharacterized protein</fullName>
    </submittedName>
</protein>
<evidence type="ECO:0000256" key="4">
    <source>
        <dbReference type="SAM" id="MobiDB-lite"/>
    </source>
</evidence>
<dbReference type="SUPFAM" id="SSF48403">
    <property type="entry name" value="Ankyrin repeat"/>
    <property type="match status" value="1"/>
</dbReference>
<name>A0A345ZCJ9_9BACT</name>
<feature type="region of interest" description="Disordered" evidence="4">
    <location>
        <begin position="578"/>
        <end position="614"/>
    </location>
</feature>
<keyword evidence="2 3" id="KW-0040">ANK repeat</keyword>
<dbReference type="PROSITE" id="PS50297">
    <property type="entry name" value="ANK_REP_REGION"/>
    <property type="match status" value="2"/>
</dbReference>
<feature type="repeat" description="ANK" evidence="3">
    <location>
        <begin position="428"/>
        <end position="460"/>
    </location>
</feature>
<evidence type="ECO:0000313" key="5">
    <source>
        <dbReference type="EMBL" id="AXK61016.1"/>
    </source>
</evidence>
<dbReference type="InterPro" id="IPR002110">
    <property type="entry name" value="Ankyrin_rpt"/>
</dbReference>
<evidence type="ECO:0000313" key="6">
    <source>
        <dbReference type="Proteomes" id="UP000254834"/>
    </source>
</evidence>
<keyword evidence="1" id="KW-0677">Repeat</keyword>
<dbReference type="PANTHER" id="PTHR24198">
    <property type="entry name" value="ANKYRIN REPEAT AND PROTEIN KINASE DOMAIN-CONTAINING PROTEIN"/>
    <property type="match status" value="1"/>
</dbReference>
<dbReference type="PROSITE" id="PS50088">
    <property type="entry name" value="ANK_REPEAT"/>
    <property type="match status" value="2"/>
</dbReference>
<dbReference type="Proteomes" id="UP000254834">
    <property type="component" value="Chromosome"/>
</dbReference>
<reference evidence="5 6" key="1">
    <citation type="submission" date="2017-12" db="EMBL/GenBank/DDBJ databases">
        <title>Chromulinavorax destructans is a abundant pathogen of dominant heterotrophic picoflagllates.</title>
        <authorList>
            <person name="Deeg C.M."/>
            <person name="Zimmer M."/>
            <person name="Suttle C.A."/>
        </authorList>
    </citation>
    <scope>NUCLEOTIDE SEQUENCE [LARGE SCALE GENOMIC DNA]</scope>
    <source>
        <strain evidence="5 6">SeV1</strain>
    </source>
</reference>
<dbReference type="PANTHER" id="PTHR24198:SF165">
    <property type="entry name" value="ANKYRIN REPEAT-CONTAINING PROTEIN-RELATED"/>
    <property type="match status" value="1"/>
</dbReference>
<dbReference type="RefSeq" id="WP_115586031.1">
    <property type="nucleotide sequence ID" value="NZ_CP025544.1"/>
</dbReference>
<evidence type="ECO:0000256" key="1">
    <source>
        <dbReference type="ARBA" id="ARBA00022737"/>
    </source>
</evidence>
<feature type="repeat" description="ANK" evidence="3">
    <location>
        <begin position="344"/>
        <end position="376"/>
    </location>
</feature>
<gene>
    <name evidence="5" type="ORF">C0J27_04765</name>
</gene>
<dbReference type="Pfam" id="PF12796">
    <property type="entry name" value="Ank_2"/>
    <property type="match status" value="2"/>
</dbReference>
<evidence type="ECO:0000256" key="2">
    <source>
        <dbReference type="ARBA" id="ARBA00023043"/>
    </source>
</evidence>
<evidence type="ECO:0000256" key="3">
    <source>
        <dbReference type="PROSITE-ProRule" id="PRU00023"/>
    </source>
</evidence>
<keyword evidence="6" id="KW-1185">Reference proteome</keyword>
<dbReference type="InterPro" id="IPR036770">
    <property type="entry name" value="Ankyrin_rpt-contain_sf"/>
</dbReference>
<dbReference type="EMBL" id="CP025544">
    <property type="protein sequence ID" value="AXK61016.1"/>
    <property type="molecule type" value="Genomic_DNA"/>
</dbReference>
<organism evidence="5 6">
    <name type="scientific">Candidatus Chromulinivorax destructor</name>
    <dbReference type="NCBI Taxonomy" id="2066483"/>
    <lineage>
        <taxon>Bacteria</taxon>
        <taxon>Candidatus Babelota</taxon>
        <taxon>Candidatus Babeliae</taxon>
        <taxon>Candidatus Babeliales</taxon>
        <taxon>Candidatus Chromulinivoraceae</taxon>
        <taxon>Candidatus Chromulinivorax</taxon>
    </lineage>
</organism>